<dbReference type="Gene3D" id="2.130.10.10">
    <property type="entry name" value="YVTN repeat-like/Quinoprotein amine dehydrogenase"/>
    <property type="match status" value="1"/>
</dbReference>
<dbReference type="InterPro" id="IPR036322">
    <property type="entry name" value="WD40_repeat_dom_sf"/>
</dbReference>
<evidence type="ECO:0000313" key="3">
    <source>
        <dbReference type="WBParaSite" id="TTAC_0001140101-mRNA-1"/>
    </source>
</evidence>
<protein>
    <submittedName>
        <fullName evidence="3">WD_REPEATS_REGION domain-containing protein</fullName>
    </submittedName>
</protein>
<proteinExistence type="predicted"/>
<dbReference type="InterPro" id="IPR001680">
    <property type="entry name" value="WD40_rpt"/>
</dbReference>
<dbReference type="Proteomes" id="UP000274429">
    <property type="component" value="Unassembled WGS sequence"/>
</dbReference>
<accession>A0A0R3XCX4</accession>
<dbReference type="EMBL" id="UYWX01023869">
    <property type="protein sequence ID" value="VDM36364.1"/>
    <property type="molecule type" value="Genomic_DNA"/>
</dbReference>
<organism evidence="3">
    <name type="scientific">Hydatigena taeniaeformis</name>
    <name type="common">Feline tapeworm</name>
    <name type="synonym">Taenia taeniaeformis</name>
    <dbReference type="NCBI Taxonomy" id="6205"/>
    <lineage>
        <taxon>Eukaryota</taxon>
        <taxon>Metazoa</taxon>
        <taxon>Spiralia</taxon>
        <taxon>Lophotrochozoa</taxon>
        <taxon>Platyhelminthes</taxon>
        <taxon>Cestoda</taxon>
        <taxon>Eucestoda</taxon>
        <taxon>Cyclophyllidea</taxon>
        <taxon>Taeniidae</taxon>
        <taxon>Hydatigera</taxon>
    </lineage>
</organism>
<name>A0A0R3XCX4_HYDTA</name>
<keyword evidence="2" id="KW-1185">Reference proteome</keyword>
<dbReference type="InterPro" id="IPR015943">
    <property type="entry name" value="WD40/YVTN_repeat-like_dom_sf"/>
</dbReference>
<dbReference type="OrthoDB" id="10261640at2759"/>
<dbReference type="SMART" id="SM00320">
    <property type="entry name" value="WD40"/>
    <property type="match status" value="2"/>
</dbReference>
<evidence type="ECO:0000313" key="1">
    <source>
        <dbReference type="EMBL" id="VDM36364.1"/>
    </source>
</evidence>
<dbReference type="WBParaSite" id="TTAC_0001140101-mRNA-1">
    <property type="protein sequence ID" value="TTAC_0001140101-mRNA-1"/>
    <property type="gene ID" value="TTAC_0001140101"/>
</dbReference>
<dbReference type="SUPFAM" id="SSF50978">
    <property type="entry name" value="WD40 repeat-like"/>
    <property type="match status" value="1"/>
</dbReference>
<dbReference type="AlphaFoldDB" id="A0A0R3XCX4"/>
<sequence>MRQLWTYSDPSTGTDEGFGITALKWSRANPLTFFTATLAATVVGWSAANAGVPLVVWRGHSEAVLDIALSLPTGEPPREEFIASVSDDETVRIYDMTEVTAVPH</sequence>
<evidence type="ECO:0000313" key="2">
    <source>
        <dbReference type="Proteomes" id="UP000274429"/>
    </source>
</evidence>
<reference evidence="3" key="1">
    <citation type="submission" date="2017-02" db="UniProtKB">
        <authorList>
            <consortium name="WormBaseParasite"/>
        </authorList>
    </citation>
    <scope>IDENTIFICATION</scope>
</reference>
<gene>
    <name evidence="1" type="ORF">TTAC_LOCUS11384</name>
</gene>
<reference evidence="1 2" key="2">
    <citation type="submission" date="2018-11" db="EMBL/GenBank/DDBJ databases">
        <authorList>
            <consortium name="Pathogen Informatics"/>
        </authorList>
    </citation>
    <scope>NUCLEOTIDE SEQUENCE [LARGE SCALE GENOMIC DNA]</scope>
</reference>
<dbReference type="STRING" id="6205.A0A0R3XCX4"/>